<feature type="region of interest" description="Disordered" evidence="6">
    <location>
        <begin position="219"/>
        <end position="292"/>
    </location>
</feature>
<dbReference type="PROSITE" id="PS50835">
    <property type="entry name" value="IG_LIKE"/>
    <property type="match status" value="2"/>
</dbReference>
<reference evidence="7" key="1">
    <citation type="submission" date="2020-11" db="EMBL/GenBank/DDBJ databases">
        <authorList>
            <person name="Tran Van P."/>
        </authorList>
    </citation>
    <scope>NUCLEOTIDE SEQUENCE</scope>
</reference>
<dbReference type="AlphaFoldDB" id="A0A7R8ZJ73"/>
<dbReference type="OrthoDB" id="6370772at2759"/>
<evidence type="ECO:0000256" key="3">
    <source>
        <dbReference type="ARBA" id="ARBA00023157"/>
    </source>
</evidence>
<dbReference type="PANTHER" id="PTHR11640">
    <property type="entry name" value="NEPHRIN"/>
    <property type="match status" value="1"/>
</dbReference>
<dbReference type="GO" id="GO:0005886">
    <property type="term" value="C:plasma membrane"/>
    <property type="evidence" value="ECO:0007669"/>
    <property type="project" value="TreeGrafter"/>
</dbReference>
<dbReference type="InterPro" id="IPR003598">
    <property type="entry name" value="Ig_sub2"/>
</dbReference>
<dbReference type="PANTHER" id="PTHR11640:SF155">
    <property type="entry name" value="IG-LIKE DOMAIN-CONTAINING PROTEIN"/>
    <property type="match status" value="1"/>
</dbReference>
<dbReference type="GO" id="GO:0050839">
    <property type="term" value="F:cell adhesion molecule binding"/>
    <property type="evidence" value="ECO:0007669"/>
    <property type="project" value="TreeGrafter"/>
</dbReference>
<dbReference type="InterPro" id="IPR007110">
    <property type="entry name" value="Ig-like_dom"/>
</dbReference>
<evidence type="ECO:0000256" key="2">
    <source>
        <dbReference type="ARBA" id="ARBA00023136"/>
    </source>
</evidence>
<keyword evidence="3" id="KW-1015">Disulfide bond</keyword>
<evidence type="ECO:0000256" key="6">
    <source>
        <dbReference type="SAM" id="MobiDB-lite"/>
    </source>
</evidence>
<dbReference type="InterPro" id="IPR036179">
    <property type="entry name" value="Ig-like_dom_sf"/>
</dbReference>
<comment type="subcellular location">
    <subcellularLocation>
        <location evidence="1">Membrane</location>
        <topology evidence="1">Single-pass type I membrane protein</topology>
    </subcellularLocation>
</comment>
<feature type="compositionally biased region" description="Low complexity" evidence="6">
    <location>
        <begin position="278"/>
        <end position="292"/>
    </location>
</feature>
<dbReference type="InterPro" id="IPR013162">
    <property type="entry name" value="CD80_C2-set"/>
</dbReference>
<dbReference type="Pfam" id="PF13927">
    <property type="entry name" value="Ig_3"/>
    <property type="match status" value="1"/>
</dbReference>
<dbReference type="SMART" id="SM00409">
    <property type="entry name" value="IG"/>
    <property type="match status" value="2"/>
</dbReference>
<dbReference type="Gene3D" id="2.60.40.10">
    <property type="entry name" value="Immunoglobulins"/>
    <property type="match status" value="2"/>
</dbReference>
<dbReference type="InterPro" id="IPR013783">
    <property type="entry name" value="Ig-like_fold"/>
</dbReference>
<dbReference type="SUPFAM" id="SSF48726">
    <property type="entry name" value="Immunoglobulin"/>
    <property type="match status" value="3"/>
</dbReference>
<keyword evidence="4" id="KW-0325">Glycoprotein</keyword>
<proteinExistence type="predicted"/>
<dbReference type="SMART" id="SM00408">
    <property type="entry name" value="IGc2"/>
    <property type="match status" value="2"/>
</dbReference>
<dbReference type="Pfam" id="PF08205">
    <property type="entry name" value="C2-set_2"/>
    <property type="match status" value="1"/>
</dbReference>
<keyword evidence="5" id="KW-0393">Immunoglobulin domain</keyword>
<accession>A0A7R8ZJ73</accession>
<sequence length="473" mass="51158">MLPLAPGVSFILGAPAESIRLWQNRSSLKETLHLVSINDLESTTITCKVKGGNPSPDITWYLGDRDITASSTTWSEGGNGGVRTLISNLTLSVSRHAHAKRLTCQAVHPAGNLSKSVNLEVEYVPDFLISRVPEFGIPIQEGMSVSLHCTVEANPPSEPTWKKGDIAVPSFSGFLNFTSIQRGDSGWYKCSTKHKLGNFASYGYFLNVLYEPDAVGTTGPPLHHTAPPLGGGKMERREEGTWGETQRLAMGGKEGCLGREKNCLGQNSHSPSERRKVQSSSTSVTSQQNSLSRQQDLLLENVLYADSTRLRGCPGDSDGTDPWRGSMKGFPKVKLGTMPTQIYEGESIKLSVQFCSSTPASLLWILSGLALKPGEVRGRFTASNATVIPDQEGCYFASLLLSEILRRDGGSVMALVKNQRGIEDDSAPLNVTSHRPTRLFSSPSSSAPSMTSHVACQLLSCLVTLVFTEFIPP</sequence>
<organism evidence="7">
    <name type="scientific">Cyprideis torosa</name>
    <dbReference type="NCBI Taxonomy" id="163714"/>
    <lineage>
        <taxon>Eukaryota</taxon>
        <taxon>Metazoa</taxon>
        <taxon>Ecdysozoa</taxon>
        <taxon>Arthropoda</taxon>
        <taxon>Crustacea</taxon>
        <taxon>Oligostraca</taxon>
        <taxon>Ostracoda</taxon>
        <taxon>Podocopa</taxon>
        <taxon>Podocopida</taxon>
        <taxon>Cytherocopina</taxon>
        <taxon>Cytheroidea</taxon>
        <taxon>Cytherideidae</taxon>
        <taxon>Cyprideis</taxon>
    </lineage>
</organism>
<keyword evidence="2" id="KW-0472">Membrane</keyword>
<dbReference type="InterPro" id="IPR051275">
    <property type="entry name" value="Cell_adhesion_signaling"/>
</dbReference>
<evidence type="ECO:0000256" key="5">
    <source>
        <dbReference type="ARBA" id="ARBA00023319"/>
    </source>
</evidence>
<dbReference type="InterPro" id="IPR003599">
    <property type="entry name" value="Ig_sub"/>
</dbReference>
<evidence type="ECO:0000256" key="1">
    <source>
        <dbReference type="ARBA" id="ARBA00004479"/>
    </source>
</evidence>
<evidence type="ECO:0000256" key="4">
    <source>
        <dbReference type="ARBA" id="ARBA00023180"/>
    </source>
</evidence>
<gene>
    <name evidence="7" type="ORF">CTOB1V02_LOCUS237</name>
</gene>
<dbReference type="EMBL" id="OB660038">
    <property type="protein sequence ID" value="CAD7222223.1"/>
    <property type="molecule type" value="Genomic_DNA"/>
</dbReference>
<name>A0A7R8ZJ73_9CRUS</name>
<dbReference type="GO" id="GO:0098609">
    <property type="term" value="P:cell-cell adhesion"/>
    <property type="evidence" value="ECO:0007669"/>
    <property type="project" value="TreeGrafter"/>
</dbReference>
<dbReference type="GO" id="GO:0005911">
    <property type="term" value="C:cell-cell junction"/>
    <property type="evidence" value="ECO:0007669"/>
    <property type="project" value="TreeGrafter"/>
</dbReference>
<evidence type="ECO:0000313" key="7">
    <source>
        <dbReference type="EMBL" id="CAD7222223.1"/>
    </source>
</evidence>
<protein>
    <submittedName>
        <fullName evidence="7">Uncharacterized protein</fullName>
    </submittedName>
</protein>